<comment type="subcellular location">
    <subcellularLocation>
        <location evidence="5 6">Cytoplasm</location>
    </subcellularLocation>
</comment>
<feature type="domain" description="OB-fold nucleic acid binding" evidence="8">
    <location>
        <begin position="2"/>
        <end position="90"/>
    </location>
</feature>
<evidence type="ECO:0000256" key="1">
    <source>
        <dbReference type="ARBA" id="ARBA00022490"/>
    </source>
</evidence>
<proteinExistence type="inferred from homology"/>
<dbReference type="PATRIC" id="fig|1255043.3.peg.3116"/>
<organism evidence="9 10">
    <name type="scientific">Thioalkalivibrio nitratireducens (strain DSM 14787 / UNIQEM 213 / ALEN2)</name>
    <dbReference type="NCBI Taxonomy" id="1255043"/>
    <lineage>
        <taxon>Bacteria</taxon>
        <taxon>Pseudomonadati</taxon>
        <taxon>Pseudomonadota</taxon>
        <taxon>Gammaproteobacteria</taxon>
        <taxon>Chromatiales</taxon>
        <taxon>Ectothiorhodospiraceae</taxon>
        <taxon>Thioalkalivibrio</taxon>
    </lineage>
</organism>
<dbReference type="CDD" id="cd04489">
    <property type="entry name" value="ExoVII_LU_OBF"/>
    <property type="match status" value="1"/>
</dbReference>
<dbReference type="HAMAP" id="MF_00378">
    <property type="entry name" value="Exonuc_7_L"/>
    <property type="match status" value="1"/>
</dbReference>
<evidence type="ECO:0000259" key="8">
    <source>
        <dbReference type="Pfam" id="PF13742"/>
    </source>
</evidence>
<dbReference type="Pfam" id="PF13742">
    <property type="entry name" value="tRNA_anti_2"/>
    <property type="match status" value="1"/>
</dbReference>
<dbReference type="EC" id="3.1.11.6" evidence="5"/>
<dbReference type="PANTHER" id="PTHR30008:SF0">
    <property type="entry name" value="EXODEOXYRIBONUCLEASE 7 LARGE SUBUNIT"/>
    <property type="match status" value="1"/>
</dbReference>
<dbReference type="KEGG" id="tni:TVNIR_3088"/>
<dbReference type="InterPro" id="IPR003753">
    <property type="entry name" value="Exonuc_VII_L"/>
</dbReference>
<evidence type="ECO:0000313" key="10">
    <source>
        <dbReference type="Proteomes" id="UP000010809"/>
    </source>
</evidence>
<protein>
    <recommendedName>
        <fullName evidence="5">Exodeoxyribonuclease 7 large subunit</fullName>
        <ecNumber evidence="5">3.1.11.6</ecNumber>
    </recommendedName>
    <alternativeName>
        <fullName evidence="5">Exodeoxyribonuclease VII large subunit</fullName>
        <shortName evidence="5">Exonuclease VII large subunit</shortName>
    </alternativeName>
</protein>
<comment type="function">
    <text evidence="5">Bidirectionally degrades single-stranded DNA into large acid-insoluble oligonucleotides, which are then degraded further into small acid-soluble oligonucleotides.</text>
</comment>
<dbReference type="Pfam" id="PF02601">
    <property type="entry name" value="Exonuc_VII_L"/>
    <property type="match status" value="1"/>
</dbReference>
<dbReference type="InterPro" id="IPR025824">
    <property type="entry name" value="OB-fold_nuc-bd_dom"/>
</dbReference>
<comment type="subunit">
    <text evidence="5">Heterooligomer composed of large and small subunits.</text>
</comment>
<evidence type="ECO:0000259" key="7">
    <source>
        <dbReference type="Pfam" id="PF02601"/>
    </source>
</evidence>
<dbReference type="PANTHER" id="PTHR30008">
    <property type="entry name" value="EXODEOXYRIBONUCLEASE 7 LARGE SUBUNIT"/>
    <property type="match status" value="1"/>
</dbReference>
<name>L0E0I3_THIND</name>
<dbReference type="EMBL" id="CP003989">
    <property type="protein sequence ID" value="AGA34725.1"/>
    <property type="molecule type" value="Genomic_DNA"/>
</dbReference>
<dbReference type="GO" id="GO:0006308">
    <property type="term" value="P:DNA catabolic process"/>
    <property type="evidence" value="ECO:0007669"/>
    <property type="project" value="UniProtKB-UniRule"/>
</dbReference>
<dbReference type="GO" id="GO:0009318">
    <property type="term" value="C:exodeoxyribonuclease VII complex"/>
    <property type="evidence" value="ECO:0007669"/>
    <property type="project" value="UniProtKB-UniRule"/>
</dbReference>
<dbReference type="GO" id="GO:0003676">
    <property type="term" value="F:nucleic acid binding"/>
    <property type="evidence" value="ECO:0007669"/>
    <property type="project" value="InterPro"/>
</dbReference>
<keyword evidence="4 5" id="KW-0269">Exonuclease</keyword>
<keyword evidence="2 5" id="KW-0540">Nuclease</keyword>
<dbReference type="eggNOG" id="COG1570">
    <property type="taxonomic scope" value="Bacteria"/>
</dbReference>
<evidence type="ECO:0000256" key="6">
    <source>
        <dbReference type="RuleBase" id="RU004355"/>
    </source>
</evidence>
<comment type="catalytic activity">
    <reaction evidence="5 6">
        <text>Exonucleolytic cleavage in either 5'- to 3'- or 3'- to 5'-direction to yield nucleoside 5'-phosphates.</text>
        <dbReference type="EC" id="3.1.11.6"/>
    </reaction>
</comment>
<sequence length="471" mass="52568">MSQLNQQADRLLRTGLGSVWVEGEVSNLRRYASGHQYFSLKDAQASVSCTLFRGNARNASPFADGDRVVVFGRAGVYAARGQFQLVVERLESTGEGRLLLEFQRLKARLLAEGLFAPERKRALPRWVHRLGVITSPQGDVQHDIARTLARRFPLLLPFRLYPVAVQGAGAAPQMVQALEQAGHEGAVDVLILARGGGSLEDLWAFNEEAVARAIADCPIPVVTGIGHETDATIADYVADLSASTPTAAAEAVSPDARVLHRQLAETAARLERTLADRIRDRRRMLESLDARLQRAHPGRRVEQHLQRVDELQQRLQRSIHRVFDTRRGRLRQLLLALRVHNPAHRILVHRGRLEQLRHRLFQARPSRLLQTQQARLDGLRDRLAREIRHQLERETTRLEAAHGRLRALDPDAVLERGYSILLTHDQQVVRRAEPSLQGASLHARLASGRLDLHVEAVHPAGSRSGKPGSGT</sequence>
<evidence type="ECO:0000256" key="5">
    <source>
        <dbReference type="HAMAP-Rule" id="MF_00378"/>
    </source>
</evidence>
<dbReference type="HOGENOM" id="CLU_023625_3_1_6"/>
<dbReference type="InterPro" id="IPR020579">
    <property type="entry name" value="Exonuc_VII_lsu_C"/>
</dbReference>
<dbReference type="AlphaFoldDB" id="L0E0I3"/>
<keyword evidence="3 5" id="KW-0378">Hydrolase</keyword>
<feature type="domain" description="Exonuclease VII large subunit C-terminal" evidence="7">
    <location>
        <begin position="114"/>
        <end position="451"/>
    </location>
</feature>
<dbReference type="NCBIfam" id="TIGR00237">
    <property type="entry name" value="xseA"/>
    <property type="match status" value="1"/>
</dbReference>
<accession>L0E0I3</accession>
<evidence type="ECO:0000256" key="2">
    <source>
        <dbReference type="ARBA" id="ARBA00022722"/>
    </source>
</evidence>
<dbReference type="STRING" id="1255043.TVNIR_3088"/>
<evidence type="ECO:0000256" key="3">
    <source>
        <dbReference type="ARBA" id="ARBA00022801"/>
    </source>
</evidence>
<keyword evidence="1 5" id="KW-0963">Cytoplasm</keyword>
<dbReference type="Proteomes" id="UP000010809">
    <property type="component" value="Chromosome"/>
</dbReference>
<comment type="similarity">
    <text evidence="5 6">Belongs to the XseA family.</text>
</comment>
<reference evidence="9" key="1">
    <citation type="submission" date="2015-12" db="EMBL/GenBank/DDBJ databases">
        <authorList>
            <person name="Tikhonova T.V."/>
            <person name="Pavlov A.R."/>
            <person name="Beletsky A.V."/>
            <person name="Mardanov A.V."/>
            <person name="Sorokin D.Y."/>
            <person name="Ravin N.V."/>
            <person name="Popov V.O."/>
        </authorList>
    </citation>
    <scope>NUCLEOTIDE SEQUENCE</scope>
    <source>
        <strain evidence="9">DSM 14787</strain>
    </source>
</reference>
<evidence type="ECO:0000313" key="9">
    <source>
        <dbReference type="EMBL" id="AGA34725.1"/>
    </source>
</evidence>
<dbReference type="GO" id="GO:0005737">
    <property type="term" value="C:cytoplasm"/>
    <property type="evidence" value="ECO:0007669"/>
    <property type="project" value="UniProtKB-SubCell"/>
</dbReference>
<evidence type="ECO:0000256" key="4">
    <source>
        <dbReference type="ARBA" id="ARBA00022839"/>
    </source>
</evidence>
<keyword evidence="10" id="KW-1185">Reference proteome</keyword>
<gene>
    <name evidence="9" type="primary">xseA [H]</name>
    <name evidence="5" type="synonym">xseA</name>
    <name evidence="9" type="ordered locus">TVNIR_3088</name>
</gene>
<dbReference type="GO" id="GO:0008855">
    <property type="term" value="F:exodeoxyribonuclease VII activity"/>
    <property type="evidence" value="ECO:0007669"/>
    <property type="project" value="UniProtKB-UniRule"/>
</dbReference>